<name>A5G9T3_GEOUR</name>
<gene>
    <name evidence="1" type="ordered locus">Gura_4408</name>
</gene>
<evidence type="ECO:0000313" key="1">
    <source>
        <dbReference type="EMBL" id="ABQ28551.1"/>
    </source>
</evidence>
<organism evidence="1 2">
    <name type="scientific">Geotalea uraniireducens (strain Rf4)</name>
    <name type="common">Geobacter uraniireducens</name>
    <dbReference type="NCBI Taxonomy" id="351605"/>
    <lineage>
        <taxon>Bacteria</taxon>
        <taxon>Pseudomonadati</taxon>
        <taxon>Thermodesulfobacteriota</taxon>
        <taxon>Desulfuromonadia</taxon>
        <taxon>Geobacterales</taxon>
        <taxon>Geobacteraceae</taxon>
        <taxon>Geotalea</taxon>
    </lineage>
</organism>
<dbReference type="EMBL" id="CP000698">
    <property type="protein sequence ID" value="ABQ28551.1"/>
    <property type="molecule type" value="Genomic_DNA"/>
</dbReference>
<protein>
    <recommendedName>
        <fullName evidence="3">Cytochrome C</fullName>
    </recommendedName>
</protein>
<evidence type="ECO:0008006" key="3">
    <source>
        <dbReference type="Google" id="ProtNLM"/>
    </source>
</evidence>
<dbReference type="STRING" id="351605.Gura_4408"/>
<dbReference type="Proteomes" id="UP000006695">
    <property type="component" value="Chromosome"/>
</dbReference>
<dbReference type="RefSeq" id="WP_011941177.1">
    <property type="nucleotide sequence ID" value="NC_009483.1"/>
</dbReference>
<reference evidence="1 2" key="1">
    <citation type="submission" date="2007-05" db="EMBL/GenBank/DDBJ databases">
        <title>Complete sequence of Geobacter uraniireducens Rf4.</title>
        <authorList>
            <consortium name="US DOE Joint Genome Institute"/>
            <person name="Copeland A."/>
            <person name="Lucas S."/>
            <person name="Lapidus A."/>
            <person name="Barry K."/>
            <person name="Detter J.C."/>
            <person name="Glavina del Rio T."/>
            <person name="Hammon N."/>
            <person name="Israni S."/>
            <person name="Dalin E."/>
            <person name="Tice H."/>
            <person name="Pitluck S."/>
            <person name="Chertkov O."/>
            <person name="Brettin T."/>
            <person name="Bruce D."/>
            <person name="Han C."/>
            <person name="Schmutz J."/>
            <person name="Larimer F."/>
            <person name="Land M."/>
            <person name="Hauser L."/>
            <person name="Kyrpides N."/>
            <person name="Mikhailova N."/>
            <person name="Shelobolina E."/>
            <person name="Aklujkar M."/>
            <person name="Lovley D."/>
            <person name="Richardson P."/>
        </authorList>
    </citation>
    <scope>NUCLEOTIDE SEQUENCE [LARGE SCALE GENOMIC DNA]</scope>
    <source>
        <strain evidence="1 2">Rf4</strain>
    </source>
</reference>
<accession>A5G9T3</accession>
<keyword evidence="2" id="KW-1185">Reference proteome</keyword>
<evidence type="ECO:0000313" key="2">
    <source>
        <dbReference type="Proteomes" id="UP000006695"/>
    </source>
</evidence>
<dbReference type="KEGG" id="gur:Gura_4408"/>
<dbReference type="AlphaFoldDB" id="A5G9T3"/>
<dbReference type="HOGENOM" id="CLU_2220648_0_0_7"/>
<sequence>MSKSLVIVIISSLFLNYGCTMFSAWKTIPPPGGCDQCHTVSISNNWQVAYKAPVLSDERNREYFQTEGYTMPKTSKPSSVLDLRKVEELRCFECHKSPNMAHKERMGRFHH</sequence>
<dbReference type="OrthoDB" id="5387482at2"/>
<proteinExistence type="predicted"/>